<dbReference type="AlphaFoldDB" id="A0A8H6WFH1"/>
<keyword evidence="3 12" id="KW-0489">Methyltransferase</keyword>
<comment type="subcellular location">
    <subcellularLocation>
        <location evidence="1">Chromosome</location>
    </subcellularLocation>
</comment>
<evidence type="ECO:0000256" key="7">
    <source>
        <dbReference type="ARBA" id="ARBA00022833"/>
    </source>
</evidence>
<dbReference type="InterPro" id="IPR050973">
    <property type="entry name" value="H3K9_Histone-Lys_N-MTase"/>
</dbReference>
<evidence type="ECO:0000256" key="2">
    <source>
        <dbReference type="ARBA" id="ARBA00022454"/>
    </source>
</evidence>
<dbReference type="EMBL" id="JACAZE010000005">
    <property type="protein sequence ID" value="KAF7316769.1"/>
    <property type="molecule type" value="Genomic_DNA"/>
</dbReference>
<feature type="region of interest" description="Disordered" evidence="8">
    <location>
        <begin position="152"/>
        <end position="326"/>
    </location>
</feature>
<comment type="caution">
    <text evidence="12">The sequence shown here is derived from an EMBL/GenBank/DDBJ whole genome shotgun (WGS) entry which is preliminary data.</text>
</comment>
<keyword evidence="7" id="KW-0862">Zinc</keyword>
<feature type="compositionally biased region" description="Low complexity" evidence="8">
    <location>
        <begin position="293"/>
        <end position="310"/>
    </location>
</feature>
<dbReference type="GO" id="GO:0005694">
    <property type="term" value="C:chromosome"/>
    <property type="evidence" value="ECO:0007669"/>
    <property type="project" value="UniProtKB-SubCell"/>
</dbReference>
<evidence type="ECO:0000256" key="1">
    <source>
        <dbReference type="ARBA" id="ARBA00004286"/>
    </source>
</evidence>
<evidence type="ECO:0000256" key="4">
    <source>
        <dbReference type="ARBA" id="ARBA00022679"/>
    </source>
</evidence>
<dbReference type="Proteomes" id="UP000613580">
    <property type="component" value="Unassembled WGS sequence"/>
</dbReference>
<dbReference type="PANTHER" id="PTHR46223">
    <property type="entry name" value="HISTONE-LYSINE N-METHYLTRANSFERASE SUV39H"/>
    <property type="match status" value="1"/>
</dbReference>
<feature type="region of interest" description="Disordered" evidence="8">
    <location>
        <begin position="10"/>
        <end position="38"/>
    </location>
</feature>
<name>A0A8H6WFH1_MYCCL</name>
<feature type="domain" description="SET" evidence="9">
    <location>
        <begin position="583"/>
        <end position="708"/>
    </location>
</feature>
<feature type="compositionally biased region" description="Basic residues" evidence="8">
    <location>
        <begin position="10"/>
        <end position="23"/>
    </location>
</feature>
<evidence type="ECO:0000313" key="13">
    <source>
        <dbReference type="Proteomes" id="UP000613580"/>
    </source>
</evidence>
<dbReference type="PROSITE" id="PS50867">
    <property type="entry name" value="PRE_SET"/>
    <property type="match status" value="1"/>
</dbReference>
<proteinExistence type="predicted"/>
<dbReference type="GO" id="GO:0005634">
    <property type="term" value="C:nucleus"/>
    <property type="evidence" value="ECO:0007669"/>
    <property type="project" value="InterPro"/>
</dbReference>
<evidence type="ECO:0000256" key="6">
    <source>
        <dbReference type="ARBA" id="ARBA00022723"/>
    </source>
</evidence>
<dbReference type="GO" id="GO:0042054">
    <property type="term" value="F:histone methyltransferase activity"/>
    <property type="evidence" value="ECO:0007669"/>
    <property type="project" value="InterPro"/>
</dbReference>
<accession>A0A8H6WFH1</accession>
<feature type="compositionally biased region" description="Pro residues" evidence="8">
    <location>
        <begin position="250"/>
        <end position="278"/>
    </location>
</feature>
<dbReference type="InterPro" id="IPR007728">
    <property type="entry name" value="Pre-SET_dom"/>
</dbReference>
<evidence type="ECO:0000259" key="11">
    <source>
        <dbReference type="PROSITE" id="PS50868"/>
    </source>
</evidence>
<dbReference type="SMART" id="SM00508">
    <property type="entry name" value="PostSET"/>
    <property type="match status" value="1"/>
</dbReference>
<dbReference type="PANTHER" id="PTHR46223:SF3">
    <property type="entry name" value="HISTONE-LYSINE N-METHYLTRANSFERASE SET-23"/>
    <property type="match status" value="1"/>
</dbReference>
<dbReference type="InterPro" id="IPR003616">
    <property type="entry name" value="Post-SET_dom"/>
</dbReference>
<sequence length="742" mass="81513">MRSLVCSLHLHKSKAKPPPKRQLKFNERSPSPVEEFEDNGQSWGFKIVGEEVGIDNEMRYEVEWVGWSRPDGTNTTWETSNSLDVPLPTKEWEKQRKAALRSTEDGIELPVKARNLATWMRLYDTKPSNQESYQAKVDRIMARQKHLAEEYAASKASAAQSTTGTAPPVPAAKPSPASRNNSTKAVAGPASIHARGRPVHENVNAEAGPSRIRLASRPISISSDSDESVMIIDPPSPKVKRPPTLTPRLPSTPGPSTPGPSTPGPPTPRPRIPTPSPPRTFSRTASGRFPSEASTSTMASPSTSRTPSMRNAPPSSVNLRKRKASPVLERVCANGCGSPLAPPDVCKRDVCDTCFSTRAQRVWKKSKKEEESRESSRLTDAKRETSASAKPALGSRRGTSTKTDSVGGSGVLKAPLPSRKGKERATVKSGRVRMETGWSEAASAATEGNAAGITFANDVDEEELPSSIPPDFEYLEDAYVYSETLSEVPQLRDFFDPESQKLLTPQSLFTFCDCRSSEHLDGSDCVDRACCGCQIDNGDLGYAYTEGLFNFTYESSEVIVECNAFCRCSEQCPNRVAQRPRIIPIEIFKTASCGWGVRSSVDVEKGRVLGVYTGKLIRRCEAEELTGFQKEFCFDLDYQDDGQDEDGLLSIDASHHGNWTRFINHSCDPNLRVQPVVYDTISEQNAGYLAFIAGRFIEAGTEFRFDYDPQAAAEVGKSTKGSKSKDKQRCHCGAKSCRKYLW</sequence>
<feature type="compositionally biased region" description="Basic and acidic residues" evidence="8">
    <location>
        <begin position="367"/>
        <end position="385"/>
    </location>
</feature>
<dbReference type="OrthoDB" id="308383at2759"/>
<feature type="domain" description="Pre-SET" evidence="10">
    <location>
        <begin position="510"/>
        <end position="580"/>
    </location>
</feature>
<dbReference type="InterPro" id="IPR046341">
    <property type="entry name" value="SET_dom_sf"/>
</dbReference>
<keyword evidence="6" id="KW-0479">Metal-binding</keyword>
<feature type="domain" description="Post-SET" evidence="11">
    <location>
        <begin position="726"/>
        <end position="742"/>
    </location>
</feature>
<protein>
    <submittedName>
        <fullName evidence="12">Lanosterol 14-alpha-demethylase</fullName>
    </submittedName>
</protein>
<feature type="region of interest" description="Disordered" evidence="8">
    <location>
        <begin position="360"/>
        <end position="432"/>
    </location>
</feature>
<evidence type="ECO:0000256" key="8">
    <source>
        <dbReference type="SAM" id="MobiDB-lite"/>
    </source>
</evidence>
<dbReference type="Pfam" id="PF00856">
    <property type="entry name" value="SET"/>
    <property type="match status" value="1"/>
</dbReference>
<evidence type="ECO:0000259" key="9">
    <source>
        <dbReference type="PROSITE" id="PS50280"/>
    </source>
</evidence>
<dbReference type="Gene3D" id="2.170.270.10">
    <property type="entry name" value="SET domain"/>
    <property type="match status" value="1"/>
</dbReference>
<dbReference type="GO" id="GO:0032259">
    <property type="term" value="P:methylation"/>
    <property type="evidence" value="ECO:0007669"/>
    <property type="project" value="UniProtKB-KW"/>
</dbReference>
<keyword evidence="5" id="KW-0949">S-adenosyl-L-methionine</keyword>
<dbReference type="PROSITE" id="PS50868">
    <property type="entry name" value="POST_SET"/>
    <property type="match status" value="1"/>
</dbReference>
<keyword evidence="2" id="KW-0158">Chromosome</keyword>
<evidence type="ECO:0000256" key="3">
    <source>
        <dbReference type="ARBA" id="ARBA00022603"/>
    </source>
</evidence>
<keyword evidence="13" id="KW-1185">Reference proteome</keyword>
<organism evidence="12 13">
    <name type="scientific">Mycena chlorophos</name>
    <name type="common">Agaric fungus</name>
    <name type="synonym">Agaricus chlorophos</name>
    <dbReference type="NCBI Taxonomy" id="658473"/>
    <lineage>
        <taxon>Eukaryota</taxon>
        <taxon>Fungi</taxon>
        <taxon>Dikarya</taxon>
        <taxon>Basidiomycota</taxon>
        <taxon>Agaricomycotina</taxon>
        <taxon>Agaricomycetes</taxon>
        <taxon>Agaricomycetidae</taxon>
        <taxon>Agaricales</taxon>
        <taxon>Marasmiineae</taxon>
        <taxon>Mycenaceae</taxon>
        <taxon>Mycena</taxon>
    </lineage>
</organism>
<dbReference type="GO" id="GO:0008270">
    <property type="term" value="F:zinc ion binding"/>
    <property type="evidence" value="ECO:0007669"/>
    <property type="project" value="InterPro"/>
</dbReference>
<feature type="compositionally biased region" description="Low complexity" evidence="8">
    <location>
        <begin position="153"/>
        <end position="166"/>
    </location>
</feature>
<dbReference type="Pfam" id="PF05033">
    <property type="entry name" value="Pre-SET"/>
    <property type="match status" value="1"/>
</dbReference>
<gene>
    <name evidence="12" type="ORF">HMN09_00410000</name>
</gene>
<evidence type="ECO:0000256" key="5">
    <source>
        <dbReference type="ARBA" id="ARBA00022691"/>
    </source>
</evidence>
<dbReference type="SUPFAM" id="SSF82199">
    <property type="entry name" value="SET domain"/>
    <property type="match status" value="1"/>
</dbReference>
<evidence type="ECO:0000313" key="12">
    <source>
        <dbReference type="EMBL" id="KAF7316769.1"/>
    </source>
</evidence>
<keyword evidence="4" id="KW-0808">Transferase</keyword>
<dbReference type="SMART" id="SM00317">
    <property type="entry name" value="SET"/>
    <property type="match status" value="1"/>
</dbReference>
<dbReference type="InterPro" id="IPR001214">
    <property type="entry name" value="SET_dom"/>
</dbReference>
<reference evidence="12" key="1">
    <citation type="submission" date="2020-05" db="EMBL/GenBank/DDBJ databases">
        <title>Mycena genomes resolve the evolution of fungal bioluminescence.</title>
        <authorList>
            <person name="Tsai I.J."/>
        </authorList>
    </citation>
    <scope>NUCLEOTIDE SEQUENCE</scope>
    <source>
        <strain evidence="12">110903Hualien_Pintung</strain>
    </source>
</reference>
<evidence type="ECO:0000259" key="10">
    <source>
        <dbReference type="PROSITE" id="PS50867"/>
    </source>
</evidence>
<feature type="compositionally biased region" description="Polar residues" evidence="8">
    <location>
        <begin position="397"/>
        <end position="406"/>
    </location>
</feature>
<dbReference type="PROSITE" id="PS50280">
    <property type="entry name" value="SET"/>
    <property type="match status" value="1"/>
</dbReference>